<dbReference type="SUPFAM" id="SSF55031">
    <property type="entry name" value="Bacterial exopeptidase dimerisation domain"/>
    <property type="match status" value="1"/>
</dbReference>
<dbReference type="NCBIfam" id="TIGR01891">
    <property type="entry name" value="amidohydrolases"/>
    <property type="match status" value="1"/>
</dbReference>
<dbReference type="PANTHER" id="PTHR11014">
    <property type="entry name" value="PEPTIDASE M20 FAMILY MEMBER"/>
    <property type="match status" value="1"/>
</dbReference>
<dbReference type="Pfam" id="PF01546">
    <property type="entry name" value="Peptidase_M20"/>
    <property type="match status" value="1"/>
</dbReference>
<keyword evidence="3" id="KW-1185">Reference proteome</keyword>
<accession>A0ABV1MKW7</accession>
<dbReference type="Gene3D" id="3.30.70.360">
    <property type="match status" value="1"/>
</dbReference>
<evidence type="ECO:0000259" key="1">
    <source>
        <dbReference type="Pfam" id="PF07687"/>
    </source>
</evidence>
<dbReference type="RefSeq" id="WP_349657938.1">
    <property type="nucleotide sequence ID" value="NZ_JBEGDG010000001.1"/>
</dbReference>
<proteinExistence type="predicted"/>
<dbReference type="InterPro" id="IPR002933">
    <property type="entry name" value="Peptidase_M20"/>
</dbReference>
<protein>
    <submittedName>
        <fullName evidence="2">Amidohydrolase</fullName>
    </submittedName>
</protein>
<dbReference type="Pfam" id="PF07687">
    <property type="entry name" value="M20_dimer"/>
    <property type="match status" value="1"/>
</dbReference>
<dbReference type="PIRSF" id="PIRSF005962">
    <property type="entry name" value="Pept_M20D_amidohydro"/>
    <property type="match status" value="1"/>
</dbReference>
<organism evidence="2 3">
    <name type="scientific">Lysinibacillus zambalensis</name>
    <dbReference type="NCBI Taxonomy" id="3160866"/>
    <lineage>
        <taxon>Bacteria</taxon>
        <taxon>Bacillati</taxon>
        <taxon>Bacillota</taxon>
        <taxon>Bacilli</taxon>
        <taxon>Bacillales</taxon>
        <taxon>Bacillaceae</taxon>
        <taxon>Lysinibacillus</taxon>
    </lineage>
</organism>
<reference evidence="2 3" key="1">
    <citation type="submission" date="2024-06" db="EMBL/GenBank/DDBJ databases">
        <title>Lysinibacillus zambalefons sp. nov., a Novel Firmicute Isolated from the Poon Bato Zambales Hyperalkaline Spring.</title>
        <authorList>
            <person name="Aja J.A."/>
            <person name="Lazaro J.E.H."/>
            <person name="Llorin L.D."/>
            <person name="Lim K.R."/>
            <person name="Teodosio J."/>
            <person name="Dalisay D.S."/>
        </authorList>
    </citation>
    <scope>NUCLEOTIDE SEQUENCE [LARGE SCALE GENOMIC DNA]</scope>
    <source>
        <strain evidence="2 3">M3</strain>
    </source>
</reference>
<dbReference type="InterPro" id="IPR036264">
    <property type="entry name" value="Bact_exopeptidase_dim_dom"/>
</dbReference>
<dbReference type="Proteomes" id="UP001478862">
    <property type="component" value="Unassembled WGS sequence"/>
</dbReference>
<dbReference type="InterPro" id="IPR011650">
    <property type="entry name" value="Peptidase_M20_dimer"/>
</dbReference>
<dbReference type="EMBL" id="JBEGDG010000001">
    <property type="protein sequence ID" value="MEQ6353150.1"/>
    <property type="molecule type" value="Genomic_DNA"/>
</dbReference>
<dbReference type="Gene3D" id="3.40.630.10">
    <property type="entry name" value="Zn peptidases"/>
    <property type="match status" value="1"/>
</dbReference>
<comment type="caution">
    <text evidence="2">The sequence shown here is derived from an EMBL/GenBank/DDBJ whole genome shotgun (WGS) entry which is preliminary data.</text>
</comment>
<gene>
    <name evidence="2" type="ORF">ABNX05_00800</name>
</gene>
<name>A0ABV1MKW7_9BACI</name>
<sequence>MKTIEFELDACKAAKEIEGYVIEIRRDLHIHPEIGLHEVRTMKVVTDELTKLGIDYEIVSDGGIIGYIEGNQSGKTLILRADLDALPMKEEENNLKKKKVVFSETDQAAHTCGHDGHTAMLLGAAKILTQHKDKIKGRVLIAFEQGEEMGGGIYNLCKRLHEIGGDGIWGIHLKSDLPTGKISVDPGPRMAASFVFNVLIKGKSGHGSRPDLSVAPLDCFTDFYNNLKAMRLNTLDPFKTITYSIGTIISGSASNIIPESLQFSGTVRYLDVDQGAHAAKEFKRILEKVCDLHNCTYEFIIEPKESDLIVHNQKECAQIAIDAVKKAIGTDALHSIPAWMASESFAFYEKYFPGVFAFVGIQNFEEGIGAEHHNGFFELDEDALKLGVAATVQYTIDFLNCENQFEFTPDKRDIKSLFIDNGFQQLINE</sequence>
<feature type="domain" description="Peptidase M20 dimerisation" evidence="1">
    <location>
        <begin position="196"/>
        <end position="289"/>
    </location>
</feature>
<evidence type="ECO:0000313" key="2">
    <source>
        <dbReference type="EMBL" id="MEQ6353150.1"/>
    </source>
</evidence>
<dbReference type="PANTHER" id="PTHR11014:SF63">
    <property type="entry name" value="METALLOPEPTIDASE, PUTATIVE (AFU_ORTHOLOGUE AFUA_6G09600)-RELATED"/>
    <property type="match status" value="1"/>
</dbReference>
<dbReference type="InterPro" id="IPR017439">
    <property type="entry name" value="Amidohydrolase"/>
</dbReference>
<dbReference type="SUPFAM" id="SSF53187">
    <property type="entry name" value="Zn-dependent exopeptidases"/>
    <property type="match status" value="1"/>
</dbReference>
<evidence type="ECO:0000313" key="3">
    <source>
        <dbReference type="Proteomes" id="UP001478862"/>
    </source>
</evidence>